<protein>
    <recommendedName>
        <fullName evidence="1">Pyrrolo-quinoline quinone repeat domain-containing protein</fullName>
    </recommendedName>
</protein>
<dbReference type="EMBL" id="UINC01181249">
    <property type="protein sequence ID" value="SVD90850.1"/>
    <property type="molecule type" value="Genomic_DNA"/>
</dbReference>
<dbReference type="AlphaFoldDB" id="A0A382Z6D8"/>
<dbReference type="SUPFAM" id="SSF50998">
    <property type="entry name" value="Quinoprotein alcohol dehydrogenase-like"/>
    <property type="match status" value="1"/>
</dbReference>
<evidence type="ECO:0000313" key="2">
    <source>
        <dbReference type="EMBL" id="SVD90850.1"/>
    </source>
</evidence>
<dbReference type="InterPro" id="IPR015943">
    <property type="entry name" value="WD40/YVTN_repeat-like_dom_sf"/>
</dbReference>
<feature type="non-terminal residue" evidence="2">
    <location>
        <position position="1"/>
    </location>
</feature>
<reference evidence="2" key="1">
    <citation type="submission" date="2018-05" db="EMBL/GenBank/DDBJ databases">
        <authorList>
            <person name="Lanie J.A."/>
            <person name="Ng W.-L."/>
            <person name="Kazmierczak K.M."/>
            <person name="Andrzejewski T.M."/>
            <person name="Davidsen T.M."/>
            <person name="Wayne K.J."/>
            <person name="Tettelin H."/>
            <person name="Glass J.I."/>
            <person name="Rusch D."/>
            <person name="Podicherti R."/>
            <person name="Tsui H.-C.T."/>
            <person name="Winkler M.E."/>
        </authorList>
    </citation>
    <scope>NUCLEOTIDE SEQUENCE</scope>
</reference>
<gene>
    <name evidence="2" type="ORF">METZ01_LOCUS443704</name>
</gene>
<dbReference type="InterPro" id="IPR011047">
    <property type="entry name" value="Quinoprotein_ADH-like_sf"/>
</dbReference>
<evidence type="ECO:0000259" key="1">
    <source>
        <dbReference type="Pfam" id="PF13360"/>
    </source>
</evidence>
<proteinExistence type="predicted"/>
<organism evidence="2">
    <name type="scientific">marine metagenome</name>
    <dbReference type="NCBI Taxonomy" id="408172"/>
    <lineage>
        <taxon>unclassified sequences</taxon>
        <taxon>metagenomes</taxon>
        <taxon>ecological metagenomes</taxon>
    </lineage>
</organism>
<feature type="non-terminal residue" evidence="2">
    <location>
        <position position="259"/>
    </location>
</feature>
<dbReference type="InterPro" id="IPR002372">
    <property type="entry name" value="PQQ_rpt_dom"/>
</dbReference>
<feature type="domain" description="Pyrrolo-quinoline quinone repeat" evidence="1">
    <location>
        <begin position="140"/>
        <end position="219"/>
    </location>
</feature>
<name>A0A382Z6D8_9ZZZZ</name>
<dbReference type="Pfam" id="PF13360">
    <property type="entry name" value="PQQ_2"/>
    <property type="match status" value="1"/>
</dbReference>
<dbReference type="Gene3D" id="2.130.10.10">
    <property type="entry name" value="YVTN repeat-like/Quinoprotein amine dehydrogenase"/>
    <property type="match status" value="1"/>
</dbReference>
<sequence length="259" mass="28106">QGNLDNLPYGSYFANLITSGSMLTEGNLPGQDATQLMDLLRPAGGVVMLGHMAGKLSEQSIQDWFRKGGTQCTVSDANGGLWAHVKRGKLEGAGDWTHQYGLADNTTNSRDDLVRGEMGILWWGEPGPRPMPDRGGRNPAPLSANGRMFVQGDRVLFGLDAYNGTVLWTFFSPEMRRSNMPRDGSNMVATDDTLYITIGGECIALDAQTGKRRVSVQAPQGRDVGWLSANNKQLLTTTVKNGSGYKADEGEWYNDGSVD</sequence>
<accession>A0A382Z6D8</accession>